<feature type="domain" description="Granulins" evidence="7">
    <location>
        <begin position="423"/>
        <end position="436"/>
    </location>
</feature>
<dbReference type="InterPro" id="IPR039036">
    <property type="entry name" value="Granulin_fam"/>
</dbReference>
<keyword evidence="6" id="KW-0812">Transmembrane</keyword>
<dbReference type="Pfam" id="PF00396">
    <property type="entry name" value="Granulin"/>
    <property type="match status" value="11"/>
</dbReference>
<keyword evidence="4" id="KW-1015">Disulfide bond</keyword>
<dbReference type="SUPFAM" id="SSF57277">
    <property type="entry name" value="Granulin repeat"/>
    <property type="match status" value="10"/>
</dbReference>
<dbReference type="EMBL" id="JAERUA010000008">
    <property type="protein sequence ID" value="KAI1896514.1"/>
    <property type="molecule type" value="Genomic_DNA"/>
</dbReference>
<dbReference type="PANTHER" id="PTHR12274:SF3">
    <property type="entry name" value="PROGRANULIN"/>
    <property type="match status" value="1"/>
</dbReference>
<feature type="transmembrane region" description="Helical" evidence="6">
    <location>
        <begin position="7"/>
        <end position="33"/>
    </location>
</feature>
<evidence type="ECO:0000256" key="1">
    <source>
        <dbReference type="ARBA" id="ARBA00004613"/>
    </source>
</evidence>
<dbReference type="OrthoDB" id="5854875at2759"/>
<feature type="compositionally biased region" description="Polar residues" evidence="5">
    <location>
        <begin position="818"/>
        <end position="828"/>
    </location>
</feature>
<keyword evidence="3" id="KW-0964">Secreted</keyword>
<dbReference type="PROSITE" id="PS00799">
    <property type="entry name" value="GRANULINS"/>
    <property type="match status" value="10"/>
</dbReference>
<gene>
    <name evidence="8" type="ORF">AGOR_G00095560</name>
</gene>
<proteinExistence type="inferred from homology"/>
<comment type="similarity">
    <text evidence="2">Belongs to the granulin family.</text>
</comment>
<dbReference type="InterPro" id="IPR000118">
    <property type="entry name" value="Granulin"/>
</dbReference>
<evidence type="ECO:0000256" key="6">
    <source>
        <dbReference type="SAM" id="Phobius"/>
    </source>
</evidence>
<dbReference type="Gene3D" id="2.10.25.160">
    <property type="entry name" value="Granulin"/>
    <property type="match status" value="11"/>
</dbReference>
<feature type="domain" description="Granulins" evidence="7">
    <location>
        <begin position="342"/>
        <end position="355"/>
    </location>
</feature>
<feature type="domain" description="Granulins" evidence="7">
    <location>
        <begin position="268"/>
        <end position="281"/>
    </location>
</feature>
<evidence type="ECO:0000313" key="8">
    <source>
        <dbReference type="EMBL" id="KAI1896514.1"/>
    </source>
</evidence>
<dbReference type="FunFam" id="2.10.25.160:FF:000001">
    <property type="entry name" value="Granulin precursor"/>
    <property type="match status" value="6"/>
</dbReference>
<dbReference type="GO" id="GO:0005576">
    <property type="term" value="C:extracellular region"/>
    <property type="evidence" value="ECO:0007669"/>
    <property type="project" value="UniProtKB-SubCell"/>
</dbReference>
<evidence type="ECO:0000259" key="7">
    <source>
        <dbReference type="PROSITE" id="PS00799"/>
    </source>
</evidence>
<evidence type="ECO:0000256" key="2">
    <source>
        <dbReference type="ARBA" id="ARBA00010093"/>
    </source>
</evidence>
<evidence type="ECO:0000256" key="5">
    <source>
        <dbReference type="SAM" id="MobiDB-lite"/>
    </source>
</evidence>
<dbReference type="PANTHER" id="PTHR12274">
    <property type="entry name" value="GRANULIN"/>
    <property type="match status" value="1"/>
</dbReference>
<feature type="region of interest" description="Disordered" evidence="5">
    <location>
        <begin position="792"/>
        <end position="834"/>
    </location>
</feature>
<comment type="caution">
    <text evidence="8">The sequence shown here is derived from an EMBL/GenBank/DDBJ whole genome shotgun (WGS) entry which is preliminary data.</text>
</comment>
<feature type="domain" description="Granulins" evidence="7">
    <location>
        <begin position="180"/>
        <end position="193"/>
    </location>
</feature>
<feature type="compositionally biased region" description="Pro residues" evidence="5">
    <location>
        <begin position="799"/>
        <end position="811"/>
    </location>
</feature>
<comment type="subcellular location">
    <subcellularLocation>
        <location evidence="1">Secreted</location>
    </subcellularLocation>
</comment>
<organism evidence="8 9">
    <name type="scientific">Albula goreensis</name>
    <dbReference type="NCBI Taxonomy" id="1534307"/>
    <lineage>
        <taxon>Eukaryota</taxon>
        <taxon>Metazoa</taxon>
        <taxon>Chordata</taxon>
        <taxon>Craniata</taxon>
        <taxon>Vertebrata</taxon>
        <taxon>Euteleostomi</taxon>
        <taxon>Actinopterygii</taxon>
        <taxon>Neopterygii</taxon>
        <taxon>Teleostei</taxon>
        <taxon>Albuliformes</taxon>
        <taxon>Albulidae</taxon>
        <taxon>Albula</taxon>
    </lineage>
</organism>
<keyword evidence="6" id="KW-0472">Membrane</keyword>
<evidence type="ECO:0000256" key="4">
    <source>
        <dbReference type="ARBA" id="ARBA00023157"/>
    </source>
</evidence>
<keyword evidence="9" id="KW-1185">Reference proteome</keyword>
<evidence type="ECO:0000313" key="9">
    <source>
        <dbReference type="Proteomes" id="UP000829720"/>
    </source>
</evidence>
<feature type="domain" description="Granulins" evidence="7">
    <location>
        <begin position="587"/>
        <end position="600"/>
    </location>
</feature>
<feature type="domain" description="Granulins" evidence="7">
    <location>
        <begin position="116"/>
        <end position="129"/>
    </location>
</feature>
<name>A0A8T3DKY8_9TELE</name>
<dbReference type="InterPro" id="IPR037277">
    <property type="entry name" value="Granulin_sf"/>
</dbReference>
<accession>A0A8T3DKY8</accession>
<evidence type="ECO:0000256" key="3">
    <source>
        <dbReference type="ARBA" id="ARBA00022525"/>
    </source>
</evidence>
<dbReference type="SMART" id="SM00277">
    <property type="entry name" value="GRAN"/>
    <property type="match status" value="11"/>
</dbReference>
<keyword evidence="6" id="KW-1133">Transmembrane helix</keyword>
<feature type="domain" description="Granulins" evidence="7">
    <location>
        <begin position="753"/>
        <end position="766"/>
    </location>
</feature>
<feature type="domain" description="Granulins" evidence="7">
    <location>
        <begin position="872"/>
        <end position="885"/>
    </location>
</feature>
<reference evidence="8" key="1">
    <citation type="submission" date="2021-01" db="EMBL/GenBank/DDBJ databases">
        <authorList>
            <person name="Zahm M."/>
            <person name="Roques C."/>
            <person name="Cabau C."/>
            <person name="Klopp C."/>
            <person name="Donnadieu C."/>
            <person name="Jouanno E."/>
            <person name="Lampietro C."/>
            <person name="Louis A."/>
            <person name="Herpin A."/>
            <person name="Echchiki A."/>
            <person name="Berthelot C."/>
            <person name="Parey E."/>
            <person name="Roest-Crollius H."/>
            <person name="Braasch I."/>
            <person name="Postlethwait J."/>
            <person name="Bobe J."/>
            <person name="Montfort J."/>
            <person name="Bouchez O."/>
            <person name="Begum T."/>
            <person name="Mejri S."/>
            <person name="Adams A."/>
            <person name="Chen W.-J."/>
            <person name="Guiguen Y."/>
        </authorList>
    </citation>
    <scope>NUCLEOTIDE SEQUENCE</scope>
    <source>
        <tissue evidence="8">Blood</tissue>
    </source>
</reference>
<feature type="domain" description="Granulins" evidence="7">
    <location>
        <begin position="511"/>
        <end position="524"/>
    </location>
</feature>
<sequence length="914" mass="98970">MKDKTSSLLLFHIPICHLTIMLQAGVLSVLLVLTSAFTCPDGSVCTDGNTCCQFPSDVYGCCPLPNAECCEDHLHCCYEGMTCDVENAKCLNKSSSLPWLERVPAKIVKLPQGVSCLDGSHCCPDGYQCSKDGTSCTMKKKHVEAVICPDKASECPDETTCCQLLDGSWGCCPMAKAVCCEDKRHCCPEGTTCDIEHSKCLSPNQKDMPMWEKFPARRREVWEDQKAAVNVTSVICPGGKSRCPDHKTCCQLPSGVYGCCPYQDAVCCSDHLHCCPGGTTCDLERKTCVSSKAKPPPSKKFPSLPHDVECPDKEYRCPDETTCCLLGNGSYGCCPLPRAVCCEDHLHCCPEGTECDLVHSTCVSATGNTTWATKLPAVQSPPVQSTANAVPCNESVACADGNTCCKTAQGLWACCPLPQAVCCEDHLHCCPHGTICNLAASTCDSPTGSVPWVEKVPANSSIPGSETNVEETREAKNVSCDPTHACPVRSTCCKTEEGEWACCPMPKAVCCEDHLHCCPKGTVCNLAASTCDDASSSVPWLEKIPALTQSSSNEKCDEKTICPSGTTCCQQNSGEWACCPLPQAVCCEDHEHCCPKGYKCDVSQQTCNKPGDLSIPWFSKQPALKEKLTEENMTNKLPDTKQCDPLTSCPRDTTCCYMDKMGKWGCCPLPNAVCCEDGDHCCPSGYKCDVSHTSCTRGSLVIPWYRKEAALDTPTSPMDVKCDTQKSCATGTTCCQLPTGQWGCCPLVKAVCCEDHEHCCPQGYICNMKSETCERKWGKMVPRVPLFQVFSVEEEPTQEPTPEPTQEPTPEPTKGHSQKPTAGLTQKPTPEPTPQGDVLQCDGQYHCSDSETCCRASATTWACCPSPKAVCCSDMKHCCPAGYSCDAADGSCTKEGDFIWDFFFKDRKRAFIPV</sequence>
<dbReference type="Proteomes" id="UP000829720">
    <property type="component" value="Unassembled WGS sequence"/>
</dbReference>
<feature type="domain" description="Granulins" evidence="7">
    <location>
        <begin position="675"/>
        <end position="688"/>
    </location>
</feature>
<protein>
    <recommendedName>
        <fullName evidence="7">Granulins domain-containing protein</fullName>
    </recommendedName>
</protein>
<dbReference type="AlphaFoldDB" id="A0A8T3DKY8"/>